<organism evidence="10 11">
    <name type="scientific">Pigmentiphaga kullae</name>
    <dbReference type="NCBI Taxonomy" id="151784"/>
    <lineage>
        <taxon>Bacteria</taxon>
        <taxon>Pseudomonadati</taxon>
        <taxon>Pseudomonadota</taxon>
        <taxon>Betaproteobacteria</taxon>
        <taxon>Burkholderiales</taxon>
        <taxon>Alcaligenaceae</taxon>
        <taxon>Pigmentiphaga</taxon>
    </lineage>
</organism>
<feature type="domain" description="Cytidylate kinase" evidence="9">
    <location>
        <begin position="9"/>
        <end position="215"/>
    </location>
</feature>
<comment type="catalytic activity">
    <reaction evidence="7 8">
        <text>CMP + ATP = CDP + ADP</text>
        <dbReference type="Rhea" id="RHEA:11600"/>
        <dbReference type="ChEBI" id="CHEBI:30616"/>
        <dbReference type="ChEBI" id="CHEBI:58069"/>
        <dbReference type="ChEBI" id="CHEBI:60377"/>
        <dbReference type="ChEBI" id="CHEBI:456216"/>
        <dbReference type="EC" id="2.7.4.25"/>
    </reaction>
</comment>
<evidence type="ECO:0000313" key="11">
    <source>
        <dbReference type="Proteomes" id="UP000292445"/>
    </source>
</evidence>
<keyword evidence="11" id="KW-1185">Reference proteome</keyword>
<keyword evidence="8" id="KW-0963">Cytoplasm</keyword>
<reference evidence="10 11" key="1">
    <citation type="submission" date="2019-02" db="EMBL/GenBank/DDBJ databases">
        <title>Genomic Encyclopedia of Type Strains, Phase IV (KMG-IV): sequencing the most valuable type-strain genomes for metagenomic binning, comparative biology and taxonomic classification.</title>
        <authorList>
            <person name="Goeker M."/>
        </authorList>
    </citation>
    <scope>NUCLEOTIDE SEQUENCE [LARGE SCALE GENOMIC DNA]</scope>
    <source>
        <strain evidence="10 11">K24</strain>
    </source>
</reference>
<evidence type="ECO:0000256" key="2">
    <source>
        <dbReference type="ARBA" id="ARBA00022679"/>
    </source>
</evidence>
<comment type="similarity">
    <text evidence="1 8">Belongs to the cytidylate kinase family. Type 1 subfamily.</text>
</comment>
<dbReference type="Proteomes" id="UP000292445">
    <property type="component" value="Unassembled WGS sequence"/>
</dbReference>
<accession>A0A4Q7NFC0</accession>
<dbReference type="GO" id="GO:0005524">
    <property type="term" value="F:ATP binding"/>
    <property type="evidence" value="ECO:0007669"/>
    <property type="project" value="UniProtKB-UniRule"/>
</dbReference>
<keyword evidence="2 8" id="KW-0808">Transferase</keyword>
<dbReference type="Gene3D" id="3.40.50.300">
    <property type="entry name" value="P-loop containing nucleotide triphosphate hydrolases"/>
    <property type="match status" value="1"/>
</dbReference>
<protein>
    <recommendedName>
        <fullName evidence="8">Cytidylate kinase</fullName>
        <shortName evidence="8">CK</shortName>
        <ecNumber evidence="8">2.7.4.25</ecNumber>
    </recommendedName>
    <alternativeName>
        <fullName evidence="8">Cytidine monophosphate kinase</fullName>
        <shortName evidence="8">CMP kinase</shortName>
    </alternativeName>
</protein>
<dbReference type="CDD" id="cd02020">
    <property type="entry name" value="CMPK"/>
    <property type="match status" value="1"/>
</dbReference>
<dbReference type="GO" id="GO:0015949">
    <property type="term" value="P:nucleobase-containing small molecule interconversion"/>
    <property type="evidence" value="ECO:0007669"/>
    <property type="project" value="TreeGrafter"/>
</dbReference>
<evidence type="ECO:0000256" key="5">
    <source>
        <dbReference type="ARBA" id="ARBA00022840"/>
    </source>
</evidence>
<evidence type="ECO:0000256" key="4">
    <source>
        <dbReference type="ARBA" id="ARBA00022777"/>
    </source>
</evidence>
<dbReference type="Pfam" id="PF02224">
    <property type="entry name" value="Cytidylate_kin"/>
    <property type="match status" value="1"/>
</dbReference>
<dbReference type="InterPro" id="IPR011994">
    <property type="entry name" value="Cytidylate_kinase_dom"/>
</dbReference>
<dbReference type="AlphaFoldDB" id="A0A4Q7NFC0"/>
<dbReference type="EC" id="2.7.4.25" evidence="8"/>
<comment type="caution">
    <text evidence="10">The sequence shown here is derived from an EMBL/GenBank/DDBJ whole genome shotgun (WGS) entry which is preliminary data.</text>
</comment>
<evidence type="ECO:0000256" key="7">
    <source>
        <dbReference type="ARBA" id="ARBA00048478"/>
    </source>
</evidence>
<dbReference type="SUPFAM" id="SSF52540">
    <property type="entry name" value="P-loop containing nucleoside triphosphate hydrolases"/>
    <property type="match status" value="1"/>
</dbReference>
<dbReference type="RefSeq" id="WP_130359938.1">
    <property type="nucleotide sequence ID" value="NZ_SGXC01000002.1"/>
</dbReference>
<dbReference type="InterPro" id="IPR027417">
    <property type="entry name" value="P-loop_NTPase"/>
</dbReference>
<evidence type="ECO:0000256" key="3">
    <source>
        <dbReference type="ARBA" id="ARBA00022741"/>
    </source>
</evidence>
<dbReference type="InterPro" id="IPR003136">
    <property type="entry name" value="Cytidylate_kin"/>
</dbReference>
<dbReference type="PANTHER" id="PTHR21299:SF2">
    <property type="entry name" value="CYTIDYLATE KINASE"/>
    <property type="match status" value="1"/>
</dbReference>
<evidence type="ECO:0000256" key="6">
    <source>
        <dbReference type="ARBA" id="ARBA00047615"/>
    </source>
</evidence>
<name>A0A4Q7NFC0_9BURK</name>
<dbReference type="NCBIfam" id="TIGR00017">
    <property type="entry name" value="cmk"/>
    <property type="match status" value="1"/>
</dbReference>
<sequence>MNGSTVPMIAIDGPTASGKGTIAARVAAQLGWHLLDSGALYRLTALACLQQGVAADDAQGAAAAAAALDVRFVADGVFMAGRDVSADIRREEVGNMASQVAVLAPVRAALLDRQRAFRCAPGLVADGRDMGTVVFPDADLKIFLVASAEARAQRRYKQLIEKGFSANLLTLLRDLEARDARDTQRANAPLAAAHDALVLDSSHLTIDQTVEQVMSWWGERSGAARSTGPQQ</sequence>
<dbReference type="EMBL" id="SGXC01000002">
    <property type="protein sequence ID" value="RZS81861.1"/>
    <property type="molecule type" value="Genomic_DNA"/>
</dbReference>
<dbReference type="PANTHER" id="PTHR21299">
    <property type="entry name" value="CYTIDYLATE KINASE/PANTOATE-BETA-ALANINE LIGASE"/>
    <property type="match status" value="1"/>
</dbReference>
<keyword evidence="5 8" id="KW-0067">ATP-binding</keyword>
<evidence type="ECO:0000256" key="8">
    <source>
        <dbReference type="HAMAP-Rule" id="MF_00238"/>
    </source>
</evidence>
<dbReference type="GO" id="GO:0036431">
    <property type="term" value="F:dCMP kinase activity"/>
    <property type="evidence" value="ECO:0007669"/>
    <property type="project" value="InterPro"/>
</dbReference>
<dbReference type="GO" id="GO:0005829">
    <property type="term" value="C:cytosol"/>
    <property type="evidence" value="ECO:0007669"/>
    <property type="project" value="TreeGrafter"/>
</dbReference>
<dbReference type="OrthoDB" id="9807434at2"/>
<evidence type="ECO:0000256" key="1">
    <source>
        <dbReference type="ARBA" id="ARBA00009427"/>
    </source>
</evidence>
<proteinExistence type="inferred from homology"/>
<comment type="subcellular location">
    <subcellularLocation>
        <location evidence="8">Cytoplasm</location>
    </subcellularLocation>
</comment>
<comment type="catalytic activity">
    <reaction evidence="6 8">
        <text>dCMP + ATP = dCDP + ADP</text>
        <dbReference type="Rhea" id="RHEA:25094"/>
        <dbReference type="ChEBI" id="CHEBI:30616"/>
        <dbReference type="ChEBI" id="CHEBI:57566"/>
        <dbReference type="ChEBI" id="CHEBI:58593"/>
        <dbReference type="ChEBI" id="CHEBI:456216"/>
        <dbReference type="EC" id="2.7.4.25"/>
    </reaction>
</comment>
<evidence type="ECO:0000259" key="9">
    <source>
        <dbReference type="Pfam" id="PF02224"/>
    </source>
</evidence>
<keyword evidence="4 8" id="KW-0418">Kinase</keyword>
<dbReference type="HAMAP" id="MF_00238">
    <property type="entry name" value="Cytidyl_kinase_type1"/>
    <property type="match status" value="1"/>
</dbReference>
<dbReference type="GO" id="GO:0006220">
    <property type="term" value="P:pyrimidine nucleotide metabolic process"/>
    <property type="evidence" value="ECO:0007669"/>
    <property type="project" value="UniProtKB-UniRule"/>
</dbReference>
<gene>
    <name evidence="8" type="primary">cmk</name>
    <name evidence="10" type="ORF">EV675_4490</name>
</gene>
<keyword evidence="3 8" id="KW-0547">Nucleotide-binding</keyword>
<dbReference type="GO" id="GO:0036430">
    <property type="term" value="F:CMP kinase activity"/>
    <property type="evidence" value="ECO:0007669"/>
    <property type="project" value="RHEA"/>
</dbReference>
<evidence type="ECO:0000313" key="10">
    <source>
        <dbReference type="EMBL" id="RZS81861.1"/>
    </source>
</evidence>
<feature type="binding site" evidence="8">
    <location>
        <begin position="13"/>
        <end position="21"/>
    </location>
    <ligand>
        <name>ATP</name>
        <dbReference type="ChEBI" id="CHEBI:30616"/>
    </ligand>
</feature>